<name>C0N9L8_9GAMM</name>
<dbReference type="EMBL" id="GG657906">
    <property type="protein sequence ID" value="EEF78583.1"/>
    <property type="molecule type" value="Genomic_DNA"/>
</dbReference>
<dbReference type="AlphaFoldDB" id="C0N9L8"/>
<gene>
    <name evidence="1" type="ORF">MDMS009_2756</name>
</gene>
<evidence type="ECO:0008006" key="3">
    <source>
        <dbReference type="Google" id="ProtNLM"/>
    </source>
</evidence>
<keyword evidence="2" id="KW-1185">Reference proteome</keyword>
<dbReference type="OrthoDB" id="4119964at2"/>
<dbReference type="RefSeq" id="WP_008292121.1">
    <property type="nucleotide sequence ID" value="NZ_GG657906.1"/>
</dbReference>
<evidence type="ECO:0000313" key="2">
    <source>
        <dbReference type="Proteomes" id="UP000004679"/>
    </source>
</evidence>
<dbReference type="Pfam" id="PF11185">
    <property type="entry name" value="DUF2971"/>
    <property type="match status" value="1"/>
</dbReference>
<sequence>MAKIYKYLGPDILDKAFADEGFCSFKCSYPNEFNDPYELFLTIDYNQPPDILAHYNEVIGEIPQIPTTCFSTSPEVVPMWAHYAHNHCGVVVEIDEEKVLESFPAVRFDDVEYRDEPAPELLDMLYRAAHIGKPRYHYFLQSGVLNAAYFTKQSCWSYEMERRLLIDQAFITKLENGLQLFKIPQGCVTALITGHQATRDTIEQVKSLSEKIGADQYEFRIGRSSSRPYFIALDGSTLLFDTDSLVKASSKCEKCSEPTKNTNLCPWCSVQSQHQNYAAGRNPLRMMQHFGMLEDYYKSMDEIGRK</sequence>
<dbReference type="HOGENOM" id="CLU_911825_0_0_6"/>
<dbReference type="Proteomes" id="UP000004679">
    <property type="component" value="Unassembled WGS sequence"/>
</dbReference>
<proteinExistence type="predicted"/>
<evidence type="ECO:0000313" key="1">
    <source>
        <dbReference type="EMBL" id="EEF78583.1"/>
    </source>
</evidence>
<protein>
    <recommendedName>
        <fullName evidence="3">DUF2971 domain-containing protein</fullName>
    </recommendedName>
</protein>
<dbReference type="InterPro" id="IPR021352">
    <property type="entry name" value="DUF2971"/>
</dbReference>
<reference evidence="1 2" key="1">
    <citation type="journal article" date="2011" name="J. Bacteriol.">
        <title>Draft genome sequence of the chemolithoheterotrophic, halophilic methylotroph Methylophaga thiooxydans DMS010.</title>
        <authorList>
            <person name="Boden R."/>
            <person name="Ferriera S."/>
            <person name="Johnson J."/>
            <person name="Kelly D.P."/>
            <person name="Murrell J.C."/>
            <person name="Schafer H."/>
        </authorList>
    </citation>
    <scope>NUCLEOTIDE SEQUENCE [LARGE SCALE GENOMIC DNA]</scope>
    <source>
        <strain evidence="1 2">DMS010</strain>
    </source>
</reference>
<organism evidence="1 2">
    <name type="scientific">Methylophaga thiooxydans DMS010</name>
    <dbReference type="NCBI Taxonomy" id="637616"/>
    <lineage>
        <taxon>Bacteria</taxon>
        <taxon>Pseudomonadati</taxon>
        <taxon>Pseudomonadota</taxon>
        <taxon>Gammaproteobacteria</taxon>
        <taxon>Thiotrichales</taxon>
        <taxon>Piscirickettsiaceae</taxon>
        <taxon>Methylophaga</taxon>
    </lineage>
</organism>
<accession>C0N9L8</accession>